<keyword evidence="9" id="KW-0812">Transmembrane</keyword>
<dbReference type="KEGG" id="fal:FRAAL0755"/>
<feature type="compositionally biased region" description="Pro residues" evidence="8">
    <location>
        <begin position="350"/>
        <end position="424"/>
    </location>
</feature>
<keyword evidence="5" id="KW-0418">Kinase</keyword>
<feature type="compositionally biased region" description="Basic and acidic residues" evidence="8">
    <location>
        <begin position="326"/>
        <end position="346"/>
    </location>
</feature>
<evidence type="ECO:0000256" key="6">
    <source>
        <dbReference type="ARBA" id="ARBA00022840"/>
    </source>
</evidence>
<accession>Q0RSN4</accession>
<dbReference type="PROSITE" id="PS50011">
    <property type="entry name" value="PROTEIN_KINASE_DOM"/>
    <property type="match status" value="1"/>
</dbReference>
<sequence>MLRPLTDTDPRIMGPYRLHYRIGAGGMGVVYLGFADEDRPVAVKVPHEAYASDPEFRARFRSEVTAARHVQASTVARVINAEVEGSRPWLATEYVPGPTLHAAVLEHGPLVDRHLDNLTIGLAAALEAIHDAGVVHRDLKPANIVMSWTGPKVIDFGVARSAEYTGYTQAGELVGTIAWMSPEQLDGQIAGPAADIFAWACCVVFAATGRRPFRGETQEIVALRIGAAEPDLDGTPDRLLDAVSRCLAKDPARRPAAGELVRLLSRRFSQPATPGDERTPPDPPTITPPPPDPPPPDPPIIDPPPITPLTIETPKPDPRGPGAQDAENRDRNPESRGPVPEDHDVTRLAPPGPPPTPPPTPSRPTPPRPTPPSPTPSRPTPPSPTSPRPTPSRPTPSPPPLPSPPTPSPPPVPSPPAPLPPPVPAGAADDERAEGDLPVPPAAPTVVRPPSLPLGMLVVLLTAGGLVGAVGIWAAGTARAGHAVLGPAAATVTGAVCAQLLFLSNRAIGAAVTVLAAFVGSGGGVLLARSLDVGEPGRVLLCVAVALVVAATGAFAMLPPRPATTGARPELAADPAAGPAAAGPAAAGPAAAGPARDPRAPGQDADDAGRSLLRPAP</sequence>
<dbReference type="SMART" id="SM00220">
    <property type="entry name" value="S_TKc"/>
    <property type="match status" value="1"/>
</dbReference>
<dbReference type="InterPro" id="IPR011009">
    <property type="entry name" value="Kinase-like_dom_sf"/>
</dbReference>
<dbReference type="InterPro" id="IPR008271">
    <property type="entry name" value="Ser/Thr_kinase_AS"/>
</dbReference>
<evidence type="ECO:0000256" key="8">
    <source>
        <dbReference type="SAM" id="MobiDB-lite"/>
    </source>
</evidence>
<comment type="similarity">
    <text evidence="1">Belongs to the protein kinase superfamily. NEK Ser/Thr protein kinase family. NIMA subfamily.</text>
</comment>
<keyword evidence="3 11" id="KW-0808">Transferase</keyword>
<feature type="transmembrane region" description="Helical" evidence="9">
    <location>
        <begin position="539"/>
        <end position="558"/>
    </location>
</feature>
<dbReference type="InterPro" id="IPR000719">
    <property type="entry name" value="Prot_kinase_dom"/>
</dbReference>
<dbReference type="Proteomes" id="UP000000657">
    <property type="component" value="Chromosome"/>
</dbReference>
<dbReference type="EC" id="2.7.11.1" evidence="2"/>
<dbReference type="Gene3D" id="1.10.510.10">
    <property type="entry name" value="Transferase(Phosphotransferase) domain 1"/>
    <property type="match status" value="1"/>
</dbReference>
<dbReference type="GO" id="GO:0005524">
    <property type="term" value="F:ATP binding"/>
    <property type="evidence" value="ECO:0007669"/>
    <property type="project" value="UniProtKB-UniRule"/>
</dbReference>
<evidence type="ECO:0000256" key="7">
    <source>
        <dbReference type="PROSITE-ProRule" id="PRU10141"/>
    </source>
</evidence>
<feature type="region of interest" description="Disordered" evidence="8">
    <location>
        <begin position="565"/>
        <end position="617"/>
    </location>
</feature>
<dbReference type="OrthoDB" id="3915799at2"/>
<dbReference type="GO" id="GO:0004674">
    <property type="term" value="F:protein serine/threonine kinase activity"/>
    <property type="evidence" value="ECO:0007669"/>
    <property type="project" value="UniProtKB-EC"/>
</dbReference>
<keyword evidence="9" id="KW-1133">Transmembrane helix</keyword>
<keyword evidence="4 7" id="KW-0547">Nucleotide-binding</keyword>
<keyword evidence="9" id="KW-0472">Membrane</keyword>
<name>Q0RSN4_FRAAA</name>
<evidence type="ECO:0000256" key="9">
    <source>
        <dbReference type="SAM" id="Phobius"/>
    </source>
</evidence>
<dbReference type="CDD" id="cd14014">
    <property type="entry name" value="STKc_PknB_like"/>
    <property type="match status" value="1"/>
</dbReference>
<keyword evidence="12" id="KW-1185">Reference proteome</keyword>
<dbReference type="PANTHER" id="PTHR43671:SF13">
    <property type="entry name" value="SERINE_THREONINE-PROTEIN KINASE NEK2"/>
    <property type="match status" value="1"/>
</dbReference>
<dbReference type="PANTHER" id="PTHR43671">
    <property type="entry name" value="SERINE/THREONINE-PROTEIN KINASE NEK"/>
    <property type="match status" value="1"/>
</dbReference>
<feature type="compositionally biased region" description="Low complexity" evidence="8">
    <location>
        <begin position="572"/>
        <end position="595"/>
    </location>
</feature>
<keyword evidence="6 7" id="KW-0067">ATP-binding</keyword>
<feature type="domain" description="Protein kinase" evidence="10">
    <location>
        <begin position="16"/>
        <end position="268"/>
    </location>
</feature>
<gene>
    <name evidence="11" type="ordered locus">FRAAL0755</name>
</gene>
<dbReference type="InterPro" id="IPR050660">
    <property type="entry name" value="NEK_Ser/Thr_kinase"/>
</dbReference>
<dbReference type="PROSITE" id="PS00108">
    <property type="entry name" value="PROTEIN_KINASE_ST"/>
    <property type="match status" value="1"/>
</dbReference>
<dbReference type="eggNOG" id="COG0515">
    <property type="taxonomic scope" value="Bacteria"/>
</dbReference>
<dbReference type="PROSITE" id="PS00107">
    <property type="entry name" value="PROTEIN_KINASE_ATP"/>
    <property type="match status" value="1"/>
</dbReference>
<protein>
    <recommendedName>
        <fullName evidence="2">non-specific serine/threonine protein kinase</fullName>
        <ecNumber evidence="2">2.7.11.1</ecNumber>
    </recommendedName>
</protein>
<feature type="transmembrane region" description="Helical" evidence="9">
    <location>
        <begin position="508"/>
        <end position="527"/>
    </location>
</feature>
<organism evidence="11 12">
    <name type="scientific">Frankia alni (strain DSM 45986 / CECT 9034 / ACN14a)</name>
    <dbReference type="NCBI Taxonomy" id="326424"/>
    <lineage>
        <taxon>Bacteria</taxon>
        <taxon>Bacillati</taxon>
        <taxon>Actinomycetota</taxon>
        <taxon>Actinomycetes</taxon>
        <taxon>Frankiales</taxon>
        <taxon>Frankiaceae</taxon>
        <taxon>Frankia</taxon>
    </lineage>
</organism>
<evidence type="ECO:0000256" key="3">
    <source>
        <dbReference type="ARBA" id="ARBA00022679"/>
    </source>
</evidence>
<dbReference type="RefSeq" id="WP_011601994.1">
    <property type="nucleotide sequence ID" value="NC_008278.1"/>
</dbReference>
<feature type="transmembrane region" description="Helical" evidence="9">
    <location>
        <begin position="483"/>
        <end position="502"/>
    </location>
</feature>
<dbReference type="PRINTS" id="PR01217">
    <property type="entry name" value="PRICHEXTENSN"/>
</dbReference>
<dbReference type="HOGENOM" id="CLU_000288_135_1_11"/>
<dbReference type="Pfam" id="PF00069">
    <property type="entry name" value="Pkinase"/>
    <property type="match status" value="1"/>
</dbReference>
<evidence type="ECO:0000256" key="4">
    <source>
        <dbReference type="ARBA" id="ARBA00022741"/>
    </source>
</evidence>
<evidence type="ECO:0000256" key="5">
    <source>
        <dbReference type="ARBA" id="ARBA00022777"/>
    </source>
</evidence>
<dbReference type="AlphaFoldDB" id="Q0RSN4"/>
<dbReference type="EMBL" id="CT573213">
    <property type="protein sequence ID" value="CAJ59425.1"/>
    <property type="molecule type" value="Genomic_DNA"/>
</dbReference>
<feature type="binding site" evidence="7">
    <location>
        <position position="44"/>
    </location>
    <ligand>
        <name>ATP</name>
        <dbReference type="ChEBI" id="CHEBI:30616"/>
    </ligand>
</feature>
<evidence type="ECO:0000313" key="11">
    <source>
        <dbReference type="EMBL" id="CAJ59425.1"/>
    </source>
</evidence>
<evidence type="ECO:0000256" key="1">
    <source>
        <dbReference type="ARBA" id="ARBA00010886"/>
    </source>
</evidence>
<reference evidence="11 12" key="1">
    <citation type="journal article" date="2007" name="Genome Res.">
        <title>Genome characteristics of facultatively symbiotic Frankia sp. strains reflect host range and host plant biogeography.</title>
        <authorList>
            <person name="Normand P."/>
            <person name="Lapierre P."/>
            <person name="Tisa L.S."/>
            <person name="Gogarten J.P."/>
            <person name="Alloisio N."/>
            <person name="Bagnarol E."/>
            <person name="Bassi C.A."/>
            <person name="Berry A.M."/>
            <person name="Bickhart D.M."/>
            <person name="Choisne N."/>
            <person name="Couloux A."/>
            <person name="Cournoyer B."/>
            <person name="Cruveiller S."/>
            <person name="Daubin V."/>
            <person name="Demange N."/>
            <person name="Francino M.P."/>
            <person name="Goltsman E."/>
            <person name="Huang Y."/>
            <person name="Kopp O.R."/>
            <person name="Labarre L."/>
            <person name="Lapidus A."/>
            <person name="Lavire C."/>
            <person name="Marechal J."/>
            <person name="Martinez M."/>
            <person name="Mastronunzio J.E."/>
            <person name="Mullin B.C."/>
            <person name="Niemann J."/>
            <person name="Pujic P."/>
            <person name="Rawnsley T."/>
            <person name="Rouy Z."/>
            <person name="Schenowitz C."/>
            <person name="Sellstedt A."/>
            <person name="Tavares F."/>
            <person name="Tomkins J.P."/>
            <person name="Vallenet D."/>
            <person name="Valverde C."/>
            <person name="Wall L.G."/>
            <person name="Wang Y."/>
            <person name="Medigue C."/>
            <person name="Benson D.R."/>
        </authorList>
    </citation>
    <scope>NUCLEOTIDE SEQUENCE [LARGE SCALE GENOMIC DNA]</scope>
    <source>
        <strain evidence="12">DSM 45986 / CECT 9034 / ACN14a</strain>
    </source>
</reference>
<evidence type="ECO:0000256" key="2">
    <source>
        <dbReference type="ARBA" id="ARBA00012513"/>
    </source>
</evidence>
<evidence type="ECO:0000259" key="10">
    <source>
        <dbReference type="PROSITE" id="PS50011"/>
    </source>
</evidence>
<dbReference type="Gene3D" id="3.30.200.20">
    <property type="entry name" value="Phosphorylase Kinase, domain 1"/>
    <property type="match status" value="1"/>
</dbReference>
<feature type="region of interest" description="Disordered" evidence="8">
    <location>
        <begin position="265"/>
        <end position="448"/>
    </location>
</feature>
<feature type="transmembrane region" description="Helical" evidence="9">
    <location>
        <begin position="454"/>
        <end position="476"/>
    </location>
</feature>
<dbReference type="STRING" id="326424.FRAAL0755"/>
<proteinExistence type="inferred from homology"/>
<dbReference type="SUPFAM" id="SSF56112">
    <property type="entry name" value="Protein kinase-like (PK-like)"/>
    <property type="match status" value="1"/>
</dbReference>
<evidence type="ECO:0000313" key="12">
    <source>
        <dbReference type="Proteomes" id="UP000000657"/>
    </source>
</evidence>
<dbReference type="InterPro" id="IPR017441">
    <property type="entry name" value="Protein_kinase_ATP_BS"/>
</dbReference>
<feature type="compositionally biased region" description="Pro residues" evidence="8">
    <location>
        <begin position="281"/>
        <end position="307"/>
    </location>
</feature>